<dbReference type="RefSeq" id="WP_182411790.1">
    <property type="nucleotide sequence ID" value="NZ_CP055153.1"/>
</dbReference>
<proteinExistence type="predicted"/>
<dbReference type="KEGG" id="add:HUW48_15385"/>
<evidence type="ECO:0000313" key="2">
    <source>
        <dbReference type="EMBL" id="QMU29331.1"/>
    </source>
</evidence>
<dbReference type="AlphaFoldDB" id="A0A7L7L932"/>
<evidence type="ECO:0000256" key="1">
    <source>
        <dbReference type="SAM" id="MobiDB-lite"/>
    </source>
</evidence>
<feature type="compositionally biased region" description="Polar residues" evidence="1">
    <location>
        <begin position="120"/>
        <end position="129"/>
    </location>
</feature>
<sequence length="304" mass="32845">MLIILFLAIAAVVAVAGFGLLSGNKKIETATFKSSVIEGETFVIPGKNFPVKPEKLQVLFNGFKSTLVGTTSDTLRVLVPKINITTDSIPARLALLVEKDTVFAVNNIIVRKKKPIPLVSTGTTFSSKPDSPAVKSKEDSIPAEAGPSTSPSTLPPKTVTSIETPGPIGKKRNGNPTKSGKLTVRQPNPGNSKPENSPVNYNPPPDLDLTKFVTVKSNVIANQKRKGTKDLQITIQNSSAYDLDNVNVEVSYKKKNGKLLHKEVLTFTKVRAHTSQTLAAPDDEESKKVDFKIVDINSKQINTY</sequence>
<dbReference type="EMBL" id="CP055153">
    <property type="protein sequence ID" value="QMU29331.1"/>
    <property type="molecule type" value="Genomic_DNA"/>
</dbReference>
<name>A0A7L7L932_9BACT</name>
<keyword evidence="3" id="KW-1185">Reference proteome</keyword>
<feature type="compositionally biased region" description="Low complexity" evidence="1">
    <location>
        <begin position="147"/>
        <end position="161"/>
    </location>
</feature>
<feature type="region of interest" description="Disordered" evidence="1">
    <location>
        <begin position="120"/>
        <end position="206"/>
    </location>
</feature>
<evidence type="ECO:0000313" key="3">
    <source>
        <dbReference type="Proteomes" id="UP000514509"/>
    </source>
</evidence>
<gene>
    <name evidence="2" type="ORF">HUW48_15385</name>
</gene>
<dbReference type="Proteomes" id="UP000514509">
    <property type="component" value="Chromosome"/>
</dbReference>
<protein>
    <submittedName>
        <fullName evidence="2">Uncharacterized protein</fullName>
    </submittedName>
</protein>
<accession>A0A7L7L932</accession>
<reference evidence="2 3" key="1">
    <citation type="submission" date="2020-08" db="EMBL/GenBank/DDBJ databases">
        <title>Adhaeribacter dokdonensis sp. nov., isolated from the rhizosphere of Elymus tsukushiensis, a plant native to the Dokdo Islands, Republic of Korea.</title>
        <authorList>
            <person name="Ghim S.Y."/>
        </authorList>
    </citation>
    <scope>NUCLEOTIDE SEQUENCE [LARGE SCALE GENOMIC DNA]</scope>
    <source>
        <strain evidence="2 3">KUDC8001</strain>
    </source>
</reference>
<organism evidence="2 3">
    <name type="scientific">Adhaeribacter radiodurans</name>
    <dbReference type="NCBI Taxonomy" id="2745197"/>
    <lineage>
        <taxon>Bacteria</taxon>
        <taxon>Pseudomonadati</taxon>
        <taxon>Bacteroidota</taxon>
        <taxon>Cytophagia</taxon>
        <taxon>Cytophagales</taxon>
        <taxon>Hymenobacteraceae</taxon>
        <taxon>Adhaeribacter</taxon>
    </lineage>
</organism>
<feature type="compositionally biased region" description="Polar residues" evidence="1">
    <location>
        <begin position="174"/>
        <end position="200"/>
    </location>
</feature>